<keyword evidence="2" id="KW-1185">Reference proteome</keyword>
<gene>
    <name evidence="1" type="ORF">NDU88_003068</name>
</gene>
<accession>A0AAV7PA83</accession>
<sequence>MQAAGRCVAELQLPDGTRICQEEQILHQFERFYSDLYTVEELDEEGVESYLNSVPLTRIPPAASELMDGDITMAEVLTAIHCLPPGKAAGADGYYKTFSPLLAPVLAGLYNTLSAASPSPSQCN</sequence>
<dbReference type="AlphaFoldDB" id="A0AAV7PA83"/>
<reference evidence="1" key="1">
    <citation type="journal article" date="2022" name="bioRxiv">
        <title>Sequencing and chromosome-scale assembly of the giantPleurodeles waltlgenome.</title>
        <authorList>
            <person name="Brown T."/>
            <person name="Elewa A."/>
            <person name="Iarovenko S."/>
            <person name="Subramanian E."/>
            <person name="Araus A.J."/>
            <person name="Petzold A."/>
            <person name="Susuki M."/>
            <person name="Suzuki K.-i.T."/>
            <person name="Hayashi T."/>
            <person name="Toyoda A."/>
            <person name="Oliveira C."/>
            <person name="Osipova E."/>
            <person name="Leigh N.D."/>
            <person name="Simon A."/>
            <person name="Yun M.H."/>
        </authorList>
    </citation>
    <scope>NUCLEOTIDE SEQUENCE</scope>
    <source>
        <strain evidence="1">20211129_DDA</strain>
        <tissue evidence="1">Liver</tissue>
    </source>
</reference>
<dbReference type="PANTHER" id="PTHR31635">
    <property type="entry name" value="REVERSE TRANSCRIPTASE DOMAIN-CONTAINING PROTEIN-RELATED"/>
    <property type="match status" value="1"/>
</dbReference>
<evidence type="ECO:0000313" key="1">
    <source>
        <dbReference type="EMBL" id="KAJ1124619.1"/>
    </source>
</evidence>
<dbReference type="Proteomes" id="UP001066276">
    <property type="component" value="Chromosome 7"/>
</dbReference>
<organism evidence="1 2">
    <name type="scientific">Pleurodeles waltl</name>
    <name type="common">Iberian ribbed newt</name>
    <dbReference type="NCBI Taxonomy" id="8319"/>
    <lineage>
        <taxon>Eukaryota</taxon>
        <taxon>Metazoa</taxon>
        <taxon>Chordata</taxon>
        <taxon>Craniata</taxon>
        <taxon>Vertebrata</taxon>
        <taxon>Euteleostomi</taxon>
        <taxon>Amphibia</taxon>
        <taxon>Batrachia</taxon>
        <taxon>Caudata</taxon>
        <taxon>Salamandroidea</taxon>
        <taxon>Salamandridae</taxon>
        <taxon>Pleurodelinae</taxon>
        <taxon>Pleurodeles</taxon>
    </lineage>
</organism>
<comment type="caution">
    <text evidence="1">The sequence shown here is derived from an EMBL/GenBank/DDBJ whole genome shotgun (WGS) entry which is preliminary data.</text>
</comment>
<evidence type="ECO:0000313" key="2">
    <source>
        <dbReference type="Proteomes" id="UP001066276"/>
    </source>
</evidence>
<proteinExistence type="predicted"/>
<name>A0AAV7PA83_PLEWA</name>
<protein>
    <submittedName>
        <fullName evidence="1">Uncharacterized protein</fullName>
    </submittedName>
</protein>
<dbReference type="EMBL" id="JANPWB010000011">
    <property type="protein sequence ID" value="KAJ1124619.1"/>
    <property type="molecule type" value="Genomic_DNA"/>
</dbReference>
<dbReference type="PANTHER" id="PTHR31635:SF196">
    <property type="entry name" value="REVERSE TRANSCRIPTASE DOMAIN-CONTAINING PROTEIN-RELATED"/>
    <property type="match status" value="1"/>
</dbReference>